<feature type="coiled-coil region" evidence="4">
    <location>
        <begin position="8"/>
        <end position="38"/>
    </location>
</feature>
<dbReference type="Gene3D" id="2.130.10.10">
    <property type="entry name" value="YVTN repeat-like/Quinoprotein amine dehydrogenase"/>
    <property type="match status" value="2"/>
</dbReference>
<feature type="repeat" description="WD" evidence="3">
    <location>
        <begin position="333"/>
        <end position="364"/>
    </location>
</feature>
<dbReference type="InterPro" id="IPR019775">
    <property type="entry name" value="WD40_repeat_CS"/>
</dbReference>
<sequence>MINKAKDAEKLNIENEKIVRLQDELRRKELEVAAREMRISTDEKVNSLNNLINADSPVILAKLPSQILFTHDGHDGEVNALKWVTDSEKYQKTNILATGGADRKVKIWLISSTSATVLDTFTNSNASITSIDVDGDCLLASSSDFASRLWTINDSRLRRTFTGHSSKVTTVKFLGKPSKSVSGSYDRTIKIWDINKHVCIRTLFAGSSCNDLVTRQGQESEVISGHFDKSIRFWDVRTDSSANSIQLQGKITSLTILPNSFQLLSSDRGDTLKLLDLRMNQVIRNYYADGFKIGCDWTRACVSPDGEYVVAGSSDGIVYIWNTLSGKIEKELKGAHTSNVNACSWSPNCQYFVSCDKNKKFAIWGPYNDPNFMSRMEFMQKRQMIDKRNLIDFEKILFLWEFHVENQGSTVVNASATSPEIRLRITDSSGQDVQGTKLGEQLQLRIELKNEDSALDMQATHLIAMSGHTQQQIALIDHKG</sequence>
<dbReference type="InterPro" id="IPR045160">
    <property type="entry name" value="ATG16"/>
</dbReference>
<dbReference type="SUPFAM" id="SSF50978">
    <property type="entry name" value="WD40 repeat-like"/>
    <property type="match status" value="1"/>
</dbReference>
<gene>
    <name evidence="5" type="ORF">RND71_044027</name>
</gene>
<dbReference type="GO" id="GO:0034274">
    <property type="term" value="C:Atg12-Atg5-Atg16 complex"/>
    <property type="evidence" value="ECO:0007669"/>
    <property type="project" value="TreeGrafter"/>
</dbReference>
<dbReference type="Pfam" id="PF00400">
    <property type="entry name" value="WD40"/>
    <property type="match status" value="4"/>
</dbReference>
<dbReference type="GO" id="GO:0043495">
    <property type="term" value="F:protein-membrane adaptor activity"/>
    <property type="evidence" value="ECO:0007669"/>
    <property type="project" value="TreeGrafter"/>
</dbReference>
<dbReference type="CDD" id="cd00200">
    <property type="entry name" value="WD40"/>
    <property type="match status" value="1"/>
</dbReference>
<dbReference type="InterPro" id="IPR036322">
    <property type="entry name" value="WD40_repeat_dom_sf"/>
</dbReference>
<dbReference type="PROSITE" id="PS50294">
    <property type="entry name" value="WD_REPEATS_REGION"/>
    <property type="match status" value="2"/>
</dbReference>
<keyword evidence="1 3" id="KW-0853">WD repeat</keyword>
<dbReference type="SMART" id="SM00320">
    <property type="entry name" value="WD40"/>
    <property type="match status" value="7"/>
</dbReference>
<feature type="repeat" description="WD" evidence="3">
    <location>
        <begin position="303"/>
        <end position="331"/>
    </location>
</feature>
<feature type="repeat" description="WD" evidence="3">
    <location>
        <begin position="222"/>
        <end position="244"/>
    </location>
</feature>
<dbReference type="GO" id="GO:0000421">
    <property type="term" value="C:autophagosome membrane"/>
    <property type="evidence" value="ECO:0007669"/>
    <property type="project" value="TreeGrafter"/>
</dbReference>
<evidence type="ECO:0000256" key="4">
    <source>
        <dbReference type="SAM" id="Coils"/>
    </source>
</evidence>
<dbReference type="PANTHER" id="PTHR19878">
    <property type="entry name" value="AUTOPHAGY PROTEIN 16-LIKE"/>
    <property type="match status" value="1"/>
</dbReference>
<dbReference type="AlphaFoldDB" id="A0AAE1UTG5"/>
<proteinExistence type="predicted"/>
<reference evidence="5" key="1">
    <citation type="submission" date="2023-12" db="EMBL/GenBank/DDBJ databases">
        <title>Genome assembly of Anisodus tanguticus.</title>
        <authorList>
            <person name="Wang Y.-J."/>
        </authorList>
    </citation>
    <scope>NUCLEOTIDE SEQUENCE</scope>
    <source>
        <strain evidence="5">KB-2021</strain>
        <tissue evidence="5">Leaf</tissue>
    </source>
</reference>
<dbReference type="PROSITE" id="PS50082">
    <property type="entry name" value="WD_REPEATS_2"/>
    <property type="match status" value="5"/>
</dbReference>
<feature type="repeat" description="WD" evidence="3">
    <location>
        <begin position="161"/>
        <end position="202"/>
    </location>
</feature>
<keyword evidence="4" id="KW-0175">Coiled coil</keyword>
<protein>
    <submittedName>
        <fullName evidence="5">Uncharacterized protein</fullName>
    </submittedName>
</protein>
<dbReference type="Proteomes" id="UP001291623">
    <property type="component" value="Unassembled WGS sequence"/>
</dbReference>
<evidence type="ECO:0000313" key="6">
    <source>
        <dbReference type="Proteomes" id="UP001291623"/>
    </source>
</evidence>
<dbReference type="EMBL" id="JAVYJV010000089">
    <property type="protein sequence ID" value="KAK4336805.1"/>
    <property type="molecule type" value="Genomic_DNA"/>
</dbReference>
<evidence type="ECO:0000256" key="3">
    <source>
        <dbReference type="PROSITE-ProRule" id="PRU00221"/>
    </source>
</evidence>
<dbReference type="PROSITE" id="PS00678">
    <property type="entry name" value="WD_REPEATS_1"/>
    <property type="match status" value="1"/>
</dbReference>
<dbReference type="PRINTS" id="PR00320">
    <property type="entry name" value="GPROTEINBRPT"/>
</dbReference>
<dbReference type="GO" id="GO:0034045">
    <property type="term" value="C:phagophore assembly site membrane"/>
    <property type="evidence" value="ECO:0007669"/>
    <property type="project" value="TreeGrafter"/>
</dbReference>
<evidence type="ECO:0000256" key="2">
    <source>
        <dbReference type="ARBA" id="ARBA00022737"/>
    </source>
</evidence>
<organism evidence="5 6">
    <name type="scientific">Anisodus tanguticus</name>
    <dbReference type="NCBI Taxonomy" id="243964"/>
    <lineage>
        <taxon>Eukaryota</taxon>
        <taxon>Viridiplantae</taxon>
        <taxon>Streptophyta</taxon>
        <taxon>Embryophyta</taxon>
        <taxon>Tracheophyta</taxon>
        <taxon>Spermatophyta</taxon>
        <taxon>Magnoliopsida</taxon>
        <taxon>eudicotyledons</taxon>
        <taxon>Gunneridae</taxon>
        <taxon>Pentapetalae</taxon>
        <taxon>asterids</taxon>
        <taxon>lamiids</taxon>
        <taxon>Solanales</taxon>
        <taxon>Solanaceae</taxon>
        <taxon>Solanoideae</taxon>
        <taxon>Hyoscyameae</taxon>
        <taxon>Anisodus</taxon>
    </lineage>
</organism>
<dbReference type="InterPro" id="IPR020472">
    <property type="entry name" value="WD40_PAC1"/>
</dbReference>
<dbReference type="InterPro" id="IPR001680">
    <property type="entry name" value="WD40_rpt"/>
</dbReference>
<comment type="caution">
    <text evidence="5">The sequence shown here is derived from an EMBL/GenBank/DDBJ whole genome shotgun (WGS) entry which is preliminary data.</text>
</comment>
<evidence type="ECO:0000256" key="1">
    <source>
        <dbReference type="ARBA" id="ARBA00022574"/>
    </source>
</evidence>
<evidence type="ECO:0000313" key="5">
    <source>
        <dbReference type="EMBL" id="KAK4336805.1"/>
    </source>
</evidence>
<keyword evidence="6" id="KW-1185">Reference proteome</keyword>
<dbReference type="InterPro" id="IPR015943">
    <property type="entry name" value="WD40/YVTN_repeat-like_dom_sf"/>
</dbReference>
<feature type="repeat" description="WD" evidence="3">
    <location>
        <begin position="71"/>
        <end position="118"/>
    </location>
</feature>
<accession>A0AAE1UTG5</accession>
<name>A0AAE1UTG5_9SOLA</name>
<keyword evidence="2" id="KW-0677">Repeat</keyword>
<dbReference type="GO" id="GO:0000045">
    <property type="term" value="P:autophagosome assembly"/>
    <property type="evidence" value="ECO:0007669"/>
    <property type="project" value="InterPro"/>
</dbReference>
<dbReference type="PANTHER" id="PTHR19878:SF8">
    <property type="entry name" value="AUTOPHAGY-RELATED 16, ISOFORM F"/>
    <property type="match status" value="1"/>
</dbReference>